<feature type="domain" description="Ras-GEF" evidence="7">
    <location>
        <begin position="1163"/>
        <end position="1397"/>
    </location>
</feature>
<dbReference type="Pfam" id="PF00618">
    <property type="entry name" value="RasGEF_N"/>
    <property type="match status" value="1"/>
</dbReference>
<dbReference type="InterPro" id="IPR001452">
    <property type="entry name" value="SH3_domain"/>
</dbReference>
<evidence type="ECO:0000259" key="7">
    <source>
        <dbReference type="PROSITE" id="PS50009"/>
    </source>
</evidence>
<dbReference type="GO" id="GO:0005085">
    <property type="term" value="F:guanyl-nucleotide exchange factor activity"/>
    <property type="evidence" value="ECO:0007669"/>
    <property type="project" value="UniProtKB-KW"/>
</dbReference>
<evidence type="ECO:0000256" key="5">
    <source>
        <dbReference type="SAM" id="MobiDB-lite"/>
    </source>
</evidence>
<feature type="region of interest" description="Disordered" evidence="5">
    <location>
        <begin position="230"/>
        <end position="289"/>
    </location>
</feature>
<dbReference type="CDD" id="cd11883">
    <property type="entry name" value="SH3_Sdc25"/>
    <property type="match status" value="1"/>
</dbReference>
<dbReference type="InterPro" id="IPR001895">
    <property type="entry name" value="RASGEF_cat_dom"/>
</dbReference>
<sequence length="1397" mass="151881">MTSRSSYFSRRSRAPPPLELAVKPDSACASVIVSTSDAPSIVSPPSSVPAADLPVAQMSLAAGSAKMNTSNHAKSRHQRPSTPRIGLDSSFSPPLLASFVPTSIASDSVSTRPAFGQSSLSCSLTGTFETGYRSVANRPGTAPANVQTASSTAAMNSGTAPPPLPAIVLVEALHDWISEDPTYLIFKKGQTIRVFNKAPSGWWDGEILADGKRGWFPSNYVTGISPSKAARVMSAHKQPDQNPPPDGDLATSSHKSTVSCGSSSLSSASSCETNSRSSPSSIALQAGPSSQQFSQKEVNQVLDPIVHAVSLLFDAATAGRTSHFRPSTSCVNTSVRSMLSIMDCFNKESDSMRKYPSLARARKKIHQTQHKMVAHQEKASAKTTDESTRELEIENMLSMARKLLSDVEQFLRTAADCGIKIPERRKSESFISASEDEEIKEGPHIVAQTNRNTGEGFSGQQSALRIGLPAKISWQPSFTQERPELLSTRTQSILSGSFRGRSRSLGQTSSASGLILNEEETRQPAVSLLSLFAPVSSPAPPSRFNSISSTSSSSFSLESSKNSSQALASAPVSASGFFLAANIITQVLSLHEEVVTSLAALIGHTHFHSIRNYPSNQAHLLEATQTCLDKATSLLSLILSIASSPEVQRKRPMGDVRNLHESGNRLSYAVDHLIASARKPLPSSSSSADADVDDTEEVGQKVALLHAVTEAVESAGLCKNLAEQCVAPLVQDKQAVWILVKSCLPWIETSAVKNKGSEIEPFEGALSEQQQSSDLGKIKAIDEKAQEETVVGKAVSAWNSQCTINPSAFDSVGLGIVGIIKDSNEGRAQSSLLMTPIRPRSSSLSHVRFKERDHYGDYDQIPSMPSLRSMSVIDTTSLDSTLSTPRVSFDSPHRPPLIRIESSQSPPRLLDVSCPDVSFRQYHASTASAKLNTPTGVLRSRSLTTVATQSTRTSVRYVERNETGPADFVLNPEGQIIGATLPDLVDKLISNSSTVGSELAQVFFLTFRMFTTPQELVSLLLHRFDMKRPSLDSLESEENQQSSQTQNVVLIRLRILLFLKAWLDTHWRNEVDHVVLPNLHAFARGVFNPALSSHALQVMASVEFRSSSPEYKGQRLASTSTQQPSSIDSPPEDLVPPPPLLVSRSLFHYLKSNNPTIQVTDFDPLELARQLTLMEFGLFKQVRMKDLLEFGKNTSPALVAMSTFHTQVTGYISEAILNEADAKKRATVVKYFIKLATRLTDVQNFSAAYAILGAFNSASVARLKKTFEALSTKTKDSLAVLQDLFNVSRNSINYRTRLRETVPPALPYLGAVLSDLTMCAEGNPATRPAPYSSSRPLINLAKYHALWRIISAVEPYQTPFTFIEVPEIQVFLSKSLAKKELDDPIDLYERSLRLEPR</sequence>
<feature type="region of interest" description="Disordered" evidence="5">
    <location>
        <begin position="1110"/>
        <end position="1134"/>
    </location>
</feature>
<evidence type="ECO:0000256" key="1">
    <source>
        <dbReference type="ARBA" id="ARBA00022443"/>
    </source>
</evidence>
<dbReference type="Pfam" id="PF00617">
    <property type="entry name" value="RasGEF"/>
    <property type="match status" value="1"/>
</dbReference>
<accession>A0A0F7STT6</accession>
<dbReference type="PANTHER" id="PTHR23113:SF354">
    <property type="entry name" value="BUD SITE SELECTION PROTEIN 5"/>
    <property type="match status" value="1"/>
</dbReference>
<dbReference type="PROSITE" id="PS50002">
    <property type="entry name" value="SH3"/>
    <property type="match status" value="1"/>
</dbReference>
<reference evidence="9" key="1">
    <citation type="submission" date="2014-08" db="EMBL/GenBank/DDBJ databases">
        <authorList>
            <person name="Sharma Rahul"/>
            <person name="Thines Marco"/>
        </authorList>
    </citation>
    <scope>NUCLEOTIDE SEQUENCE</scope>
</reference>
<dbReference type="GO" id="GO:0005886">
    <property type="term" value="C:plasma membrane"/>
    <property type="evidence" value="ECO:0007669"/>
    <property type="project" value="TreeGrafter"/>
</dbReference>
<evidence type="ECO:0000256" key="2">
    <source>
        <dbReference type="ARBA" id="ARBA00022658"/>
    </source>
</evidence>
<dbReference type="SUPFAM" id="SSF50044">
    <property type="entry name" value="SH3-domain"/>
    <property type="match status" value="1"/>
</dbReference>
<feature type="domain" description="SH3" evidence="6">
    <location>
        <begin position="165"/>
        <end position="226"/>
    </location>
</feature>
<dbReference type="PROSITE" id="PS50212">
    <property type="entry name" value="RASGEF_NTER"/>
    <property type="match status" value="1"/>
</dbReference>
<dbReference type="Pfam" id="PF07653">
    <property type="entry name" value="SH3_2"/>
    <property type="match status" value="1"/>
</dbReference>
<evidence type="ECO:0000259" key="8">
    <source>
        <dbReference type="PROSITE" id="PS50212"/>
    </source>
</evidence>
<evidence type="ECO:0000259" key="6">
    <source>
        <dbReference type="PROSITE" id="PS50002"/>
    </source>
</evidence>
<dbReference type="Gene3D" id="1.20.870.10">
    <property type="entry name" value="Son of sevenless (SoS) protein Chain: S domain 1"/>
    <property type="match status" value="1"/>
</dbReference>
<proteinExistence type="predicted"/>
<feature type="compositionally biased region" description="Low complexity" evidence="5">
    <location>
        <begin position="256"/>
        <end position="270"/>
    </location>
</feature>
<dbReference type="SMART" id="SM00326">
    <property type="entry name" value="SH3"/>
    <property type="match status" value="1"/>
</dbReference>
<dbReference type="SUPFAM" id="SSF48366">
    <property type="entry name" value="Ras GEF"/>
    <property type="match status" value="1"/>
</dbReference>
<dbReference type="SMART" id="SM00147">
    <property type="entry name" value="RasGEF"/>
    <property type="match status" value="1"/>
</dbReference>
<evidence type="ECO:0000256" key="3">
    <source>
        <dbReference type="PROSITE-ProRule" id="PRU00168"/>
    </source>
</evidence>
<evidence type="ECO:0000313" key="9">
    <source>
        <dbReference type="EMBL" id="CED84084.1"/>
    </source>
</evidence>
<dbReference type="SMART" id="SM00229">
    <property type="entry name" value="RasGEFN"/>
    <property type="match status" value="1"/>
</dbReference>
<keyword evidence="2 3" id="KW-0344">Guanine-nucleotide releasing factor</keyword>
<feature type="domain" description="N-terminal Ras-GEF" evidence="8">
    <location>
        <begin position="972"/>
        <end position="1107"/>
    </location>
</feature>
<feature type="region of interest" description="Disordered" evidence="5">
    <location>
        <begin position="63"/>
        <end position="86"/>
    </location>
</feature>
<dbReference type="InterPro" id="IPR036028">
    <property type="entry name" value="SH3-like_dom_sf"/>
</dbReference>
<feature type="region of interest" description="Disordered" evidence="5">
    <location>
        <begin position="497"/>
        <end position="517"/>
    </location>
</feature>
<dbReference type="PROSITE" id="PS50009">
    <property type="entry name" value="RASGEF_CAT"/>
    <property type="match status" value="1"/>
</dbReference>
<dbReference type="GO" id="GO:0007265">
    <property type="term" value="P:Ras protein signal transduction"/>
    <property type="evidence" value="ECO:0007669"/>
    <property type="project" value="TreeGrafter"/>
</dbReference>
<dbReference type="InterPro" id="IPR008937">
    <property type="entry name" value="Ras-like_GEF"/>
</dbReference>
<dbReference type="PANTHER" id="PTHR23113">
    <property type="entry name" value="GUANINE NUCLEOTIDE EXCHANGE FACTOR"/>
    <property type="match status" value="1"/>
</dbReference>
<feature type="compositionally biased region" description="Polar residues" evidence="5">
    <location>
        <begin position="271"/>
        <end position="289"/>
    </location>
</feature>
<evidence type="ECO:0000256" key="4">
    <source>
        <dbReference type="PROSITE-ProRule" id="PRU00192"/>
    </source>
</evidence>
<organism evidence="9">
    <name type="scientific">Phaffia rhodozyma</name>
    <name type="common">Yeast</name>
    <name type="synonym">Xanthophyllomyces dendrorhous</name>
    <dbReference type="NCBI Taxonomy" id="264483"/>
    <lineage>
        <taxon>Eukaryota</taxon>
        <taxon>Fungi</taxon>
        <taxon>Dikarya</taxon>
        <taxon>Basidiomycota</taxon>
        <taxon>Agaricomycotina</taxon>
        <taxon>Tremellomycetes</taxon>
        <taxon>Cystofilobasidiales</taxon>
        <taxon>Mrakiaceae</taxon>
        <taxon>Phaffia</taxon>
    </lineage>
</organism>
<dbReference type="InterPro" id="IPR023578">
    <property type="entry name" value="Ras_GEF_dom_sf"/>
</dbReference>
<feature type="region of interest" description="Disordered" evidence="5">
    <location>
        <begin position="1"/>
        <end position="20"/>
    </location>
</feature>
<dbReference type="InterPro" id="IPR036964">
    <property type="entry name" value="RASGEF_cat_dom_sf"/>
</dbReference>
<name>A0A0F7STT6_PHARH</name>
<dbReference type="Gene3D" id="1.10.840.10">
    <property type="entry name" value="Ras guanine-nucleotide exchange factors catalytic domain"/>
    <property type="match status" value="1"/>
</dbReference>
<protein>
    <submittedName>
        <fullName evidence="9">Ras1 guanine nucleotide exchange factor</fullName>
    </submittedName>
</protein>
<dbReference type="CDD" id="cd06224">
    <property type="entry name" value="REM"/>
    <property type="match status" value="1"/>
</dbReference>
<feature type="compositionally biased region" description="Polar residues" evidence="5">
    <location>
        <begin position="1116"/>
        <end position="1127"/>
    </location>
</feature>
<dbReference type="InterPro" id="IPR000651">
    <property type="entry name" value="Ras-like_Gua-exchang_fac_N"/>
</dbReference>
<dbReference type="EMBL" id="LN483157">
    <property type="protein sequence ID" value="CED84084.1"/>
    <property type="molecule type" value="Genomic_DNA"/>
</dbReference>
<feature type="compositionally biased region" description="Low complexity" evidence="5">
    <location>
        <begin position="497"/>
        <end position="506"/>
    </location>
</feature>
<dbReference type="Gene3D" id="2.30.30.40">
    <property type="entry name" value="SH3 Domains"/>
    <property type="match status" value="1"/>
</dbReference>
<feature type="region of interest" description="Disordered" evidence="5">
    <location>
        <begin position="883"/>
        <end position="904"/>
    </location>
</feature>
<keyword evidence="1 4" id="KW-0728">SH3 domain</keyword>
<dbReference type="CDD" id="cd00155">
    <property type="entry name" value="RasGEF"/>
    <property type="match status" value="1"/>
</dbReference>